<evidence type="ECO:0000259" key="1">
    <source>
        <dbReference type="Pfam" id="PF13392"/>
    </source>
</evidence>
<dbReference type="InterPro" id="IPR044925">
    <property type="entry name" value="His-Me_finger_sf"/>
</dbReference>
<dbReference type="EMBL" id="LAZR01064817">
    <property type="protein sequence ID" value="KKK56784.1"/>
    <property type="molecule type" value="Genomic_DNA"/>
</dbReference>
<dbReference type="InterPro" id="IPR003615">
    <property type="entry name" value="HNH_nuc"/>
</dbReference>
<feature type="domain" description="HNH nuclease" evidence="1">
    <location>
        <begin position="155"/>
        <end position="198"/>
    </location>
</feature>
<dbReference type="AlphaFoldDB" id="A0A0F8YRM3"/>
<name>A0A0F8YRM3_9ZZZZ</name>
<evidence type="ECO:0000313" key="2">
    <source>
        <dbReference type="EMBL" id="KKK56784.1"/>
    </source>
</evidence>
<dbReference type="SUPFAM" id="SSF54060">
    <property type="entry name" value="His-Me finger endonucleases"/>
    <property type="match status" value="1"/>
</dbReference>
<dbReference type="Gene3D" id="3.90.75.20">
    <property type="match status" value="1"/>
</dbReference>
<proteinExistence type="predicted"/>
<accession>A0A0F8YRM3</accession>
<reference evidence="2" key="1">
    <citation type="journal article" date="2015" name="Nature">
        <title>Complex archaea that bridge the gap between prokaryotes and eukaryotes.</title>
        <authorList>
            <person name="Spang A."/>
            <person name="Saw J.H."/>
            <person name="Jorgensen S.L."/>
            <person name="Zaremba-Niedzwiedzka K."/>
            <person name="Martijn J."/>
            <person name="Lind A.E."/>
            <person name="van Eijk R."/>
            <person name="Schleper C."/>
            <person name="Guy L."/>
            <person name="Ettema T.J."/>
        </authorList>
    </citation>
    <scope>NUCLEOTIDE SEQUENCE</scope>
</reference>
<sequence>MKRNGEYRQCGICSSTFYVQRARIASGRGIFCSRKCAAVNQGIVLRKGECRPCKQCGKDIYFSPTRRENGTSGTGSYCSKACYFASMRRGQIRNCKYCGDEFYAHRRSINNGFGIFCSQKCDGESRTAPTNGNKYLCADGYVMVKLAKGKCRSEHRLVMERHLNRSLICDEHVHHINGDKQDNRLENLLVLTAADHARLHSNSRPAL</sequence>
<gene>
    <name evidence="2" type="ORF">LCGC14_3061050</name>
</gene>
<organism evidence="2">
    <name type="scientific">marine sediment metagenome</name>
    <dbReference type="NCBI Taxonomy" id="412755"/>
    <lineage>
        <taxon>unclassified sequences</taxon>
        <taxon>metagenomes</taxon>
        <taxon>ecological metagenomes</taxon>
    </lineage>
</organism>
<comment type="caution">
    <text evidence="2">The sequence shown here is derived from an EMBL/GenBank/DDBJ whole genome shotgun (WGS) entry which is preliminary data.</text>
</comment>
<dbReference type="Pfam" id="PF13392">
    <property type="entry name" value="HNH_3"/>
    <property type="match status" value="1"/>
</dbReference>
<protein>
    <recommendedName>
        <fullName evidence="1">HNH nuclease domain-containing protein</fullName>
    </recommendedName>
</protein>